<name>A0A5A7SE68_9NOCA</name>
<dbReference type="GO" id="GO:0003677">
    <property type="term" value="F:DNA binding"/>
    <property type="evidence" value="ECO:0007669"/>
    <property type="project" value="UniProtKB-UniRule"/>
</dbReference>
<protein>
    <submittedName>
        <fullName evidence="4">TetR/AcrR family transcriptional regulator</fullName>
    </submittedName>
</protein>
<dbReference type="AlphaFoldDB" id="A0A5A7SE68"/>
<evidence type="ECO:0000313" key="5">
    <source>
        <dbReference type="Proteomes" id="UP000322244"/>
    </source>
</evidence>
<dbReference type="InterPro" id="IPR009057">
    <property type="entry name" value="Homeodomain-like_sf"/>
</dbReference>
<dbReference type="EMBL" id="VLNY01000005">
    <property type="protein sequence ID" value="KAA0022521.1"/>
    <property type="molecule type" value="Genomic_DNA"/>
</dbReference>
<dbReference type="SUPFAM" id="SSF46689">
    <property type="entry name" value="Homeodomain-like"/>
    <property type="match status" value="1"/>
</dbReference>
<comment type="caution">
    <text evidence="4">The sequence shown here is derived from an EMBL/GenBank/DDBJ whole genome shotgun (WGS) entry which is preliminary data.</text>
</comment>
<gene>
    <name evidence="4" type="ORF">FOY51_12520</name>
</gene>
<evidence type="ECO:0000256" key="1">
    <source>
        <dbReference type="ARBA" id="ARBA00023125"/>
    </source>
</evidence>
<evidence type="ECO:0000313" key="4">
    <source>
        <dbReference type="EMBL" id="KAA0022521.1"/>
    </source>
</evidence>
<reference evidence="4 5" key="1">
    <citation type="submission" date="2019-07" db="EMBL/GenBank/DDBJ databases">
        <title>Rhodococcus cavernicolus sp. nov., isolated from a cave.</title>
        <authorList>
            <person name="Lee S.D."/>
        </authorList>
    </citation>
    <scope>NUCLEOTIDE SEQUENCE [LARGE SCALE GENOMIC DNA]</scope>
    <source>
        <strain evidence="4 5">C1-24</strain>
    </source>
</reference>
<proteinExistence type="predicted"/>
<dbReference type="Gene3D" id="1.10.357.10">
    <property type="entry name" value="Tetracycline Repressor, domain 2"/>
    <property type="match status" value="1"/>
</dbReference>
<keyword evidence="5" id="KW-1185">Reference proteome</keyword>
<keyword evidence="1 2" id="KW-0238">DNA-binding</keyword>
<dbReference type="OrthoDB" id="5242433at2"/>
<dbReference type="InterPro" id="IPR036271">
    <property type="entry name" value="Tet_transcr_reg_TetR-rel_C_sf"/>
</dbReference>
<feature type="domain" description="HTH tetR-type" evidence="3">
    <location>
        <begin position="8"/>
        <end position="68"/>
    </location>
</feature>
<evidence type="ECO:0000259" key="3">
    <source>
        <dbReference type="PROSITE" id="PS50977"/>
    </source>
</evidence>
<accession>A0A5A7SE68</accession>
<dbReference type="Proteomes" id="UP000322244">
    <property type="component" value="Unassembled WGS sequence"/>
</dbReference>
<feature type="DNA-binding region" description="H-T-H motif" evidence="2">
    <location>
        <begin position="31"/>
        <end position="50"/>
    </location>
</feature>
<dbReference type="SUPFAM" id="SSF48498">
    <property type="entry name" value="Tetracyclin repressor-like, C-terminal domain"/>
    <property type="match status" value="1"/>
</dbReference>
<evidence type="ECO:0000256" key="2">
    <source>
        <dbReference type="PROSITE-ProRule" id="PRU00335"/>
    </source>
</evidence>
<organism evidence="4 5">
    <name type="scientific">Antrihabitans cavernicola</name>
    <dbReference type="NCBI Taxonomy" id="2495913"/>
    <lineage>
        <taxon>Bacteria</taxon>
        <taxon>Bacillati</taxon>
        <taxon>Actinomycetota</taxon>
        <taxon>Actinomycetes</taxon>
        <taxon>Mycobacteriales</taxon>
        <taxon>Nocardiaceae</taxon>
        <taxon>Antrihabitans</taxon>
    </lineage>
</organism>
<dbReference type="InterPro" id="IPR001647">
    <property type="entry name" value="HTH_TetR"/>
</dbReference>
<dbReference type="RefSeq" id="WP_149430577.1">
    <property type="nucleotide sequence ID" value="NZ_VLNY01000005.1"/>
</dbReference>
<dbReference type="PROSITE" id="PS50977">
    <property type="entry name" value="HTH_TETR_2"/>
    <property type="match status" value="1"/>
</dbReference>
<sequence length="206" mass="22541">MLNRLPVEDHRAEIVESAIAIAERSGIDAVTMQAVATESGVQEQTVRNMFESDDSLVTAMSEALARQLTTSMLQTFFEAAESAELTGIRGLRVLLHSALSGFWPMVEEAPDRRLLVFELTAYGLRHPDSGVASAQYRSLDEYGTVFLNECAKRTGTTWLEPVGAVARLSLALLDGLVLRWLVDRRSEAMLAQLDDVAAIIASKATE</sequence>